<dbReference type="AlphaFoldDB" id="A0A9P6L5P3"/>
<evidence type="ECO:0000313" key="2">
    <source>
        <dbReference type="Proteomes" id="UP000736335"/>
    </source>
</evidence>
<sequence length="198" mass="21658">MAVLGGLAFGLSTICFELTSWNGGVLRIIVLTCFFCDSEDEGTITLLRDLRAIESPNFLAGAVLVYCGSVQFARVKRARWQYPYVFLGNSPCLGPLMCTMSCLKTQGLPRAAVLGYGWKKVVAGAWRQCAVLLKSENSRNIRAGRIFRAMMAESPKFFPFAVKMSWEANKGAEEEDVLKGRGAGVRRLSASLTLSPGM</sequence>
<gene>
    <name evidence="1" type="ORF">BJ322DRAFT_147855</name>
</gene>
<proteinExistence type="predicted"/>
<dbReference type="EMBL" id="WIUZ02000010">
    <property type="protein sequence ID" value="KAF9783350.1"/>
    <property type="molecule type" value="Genomic_DNA"/>
</dbReference>
<name>A0A9P6L5P3_9AGAM</name>
<organism evidence="1 2">
    <name type="scientific">Thelephora terrestris</name>
    <dbReference type="NCBI Taxonomy" id="56493"/>
    <lineage>
        <taxon>Eukaryota</taxon>
        <taxon>Fungi</taxon>
        <taxon>Dikarya</taxon>
        <taxon>Basidiomycota</taxon>
        <taxon>Agaricomycotina</taxon>
        <taxon>Agaricomycetes</taxon>
        <taxon>Thelephorales</taxon>
        <taxon>Thelephoraceae</taxon>
        <taxon>Thelephora</taxon>
    </lineage>
</organism>
<reference evidence="1" key="1">
    <citation type="journal article" date="2020" name="Nat. Commun.">
        <title>Large-scale genome sequencing of mycorrhizal fungi provides insights into the early evolution of symbiotic traits.</title>
        <authorList>
            <person name="Miyauchi S."/>
            <person name="Kiss E."/>
            <person name="Kuo A."/>
            <person name="Drula E."/>
            <person name="Kohler A."/>
            <person name="Sanchez-Garcia M."/>
            <person name="Morin E."/>
            <person name="Andreopoulos B."/>
            <person name="Barry K.W."/>
            <person name="Bonito G."/>
            <person name="Buee M."/>
            <person name="Carver A."/>
            <person name="Chen C."/>
            <person name="Cichocki N."/>
            <person name="Clum A."/>
            <person name="Culley D."/>
            <person name="Crous P.W."/>
            <person name="Fauchery L."/>
            <person name="Girlanda M."/>
            <person name="Hayes R.D."/>
            <person name="Keri Z."/>
            <person name="LaButti K."/>
            <person name="Lipzen A."/>
            <person name="Lombard V."/>
            <person name="Magnuson J."/>
            <person name="Maillard F."/>
            <person name="Murat C."/>
            <person name="Nolan M."/>
            <person name="Ohm R.A."/>
            <person name="Pangilinan J."/>
            <person name="Pereira M.F."/>
            <person name="Perotto S."/>
            <person name="Peter M."/>
            <person name="Pfister S."/>
            <person name="Riley R."/>
            <person name="Sitrit Y."/>
            <person name="Stielow J.B."/>
            <person name="Szollosi G."/>
            <person name="Zifcakova L."/>
            <person name="Stursova M."/>
            <person name="Spatafora J.W."/>
            <person name="Tedersoo L."/>
            <person name="Vaario L.M."/>
            <person name="Yamada A."/>
            <person name="Yan M."/>
            <person name="Wang P."/>
            <person name="Xu J."/>
            <person name="Bruns T."/>
            <person name="Baldrian P."/>
            <person name="Vilgalys R."/>
            <person name="Dunand C."/>
            <person name="Henrissat B."/>
            <person name="Grigoriev I.V."/>
            <person name="Hibbett D."/>
            <person name="Nagy L.G."/>
            <person name="Martin F.M."/>
        </authorList>
    </citation>
    <scope>NUCLEOTIDE SEQUENCE</scope>
    <source>
        <strain evidence="1">UH-Tt-Lm1</strain>
    </source>
</reference>
<protein>
    <submittedName>
        <fullName evidence="1">Uncharacterized protein</fullName>
    </submittedName>
</protein>
<comment type="caution">
    <text evidence="1">The sequence shown here is derived from an EMBL/GenBank/DDBJ whole genome shotgun (WGS) entry which is preliminary data.</text>
</comment>
<evidence type="ECO:0000313" key="1">
    <source>
        <dbReference type="EMBL" id="KAF9783350.1"/>
    </source>
</evidence>
<reference evidence="1" key="2">
    <citation type="submission" date="2020-11" db="EMBL/GenBank/DDBJ databases">
        <authorList>
            <consortium name="DOE Joint Genome Institute"/>
            <person name="Kuo A."/>
            <person name="Miyauchi S."/>
            <person name="Kiss E."/>
            <person name="Drula E."/>
            <person name="Kohler A."/>
            <person name="Sanchez-Garcia M."/>
            <person name="Andreopoulos B."/>
            <person name="Barry K.W."/>
            <person name="Bonito G."/>
            <person name="Buee M."/>
            <person name="Carver A."/>
            <person name="Chen C."/>
            <person name="Cichocki N."/>
            <person name="Clum A."/>
            <person name="Culley D."/>
            <person name="Crous P.W."/>
            <person name="Fauchery L."/>
            <person name="Girlanda M."/>
            <person name="Hayes R."/>
            <person name="Keri Z."/>
            <person name="Labutti K."/>
            <person name="Lipzen A."/>
            <person name="Lombard V."/>
            <person name="Magnuson J."/>
            <person name="Maillard F."/>
            <person name="Morin E."/>
            <person name="Murat C."/>
            <person name="Nolan M."/>
            <person name="Ohm R."/>
            <person name="Pangilinan J."/>
            <person name="Pereira M."/>
            <person name="Perotto S."/>
            <person name="Peter M."/>
            <person name="Riley R."/>
            <person name="Sitrit Y."/>
            <person name="Stielow B."/>
            <person name="Szollosi G."/>
            <person name="Zifcakova L."/>
            <person name="Stursova M."/>
            <person name="Spatafora J.W."/>
            <person name="Tedersoo L."/>
            <person name="Vaario L.-M."/>
            <person name="Yamada A."/>
            <person name="Yan M."/>
            <person name="Wang P."/>
            <person name="Xu J."/>
            <person name="Bruns T."/>
            <person name="Baldrian P."/>
            <person name="Vilgalys R."/>
            <person name="Henrissat B."/>
            <person name="Grigoriev I.V."/>
            <person name="Hibbett D."/>
            <person name="Nagy L.G."/>
            <person name="Martin F.M."/>
        </authorList>
    </citation>
    <scope>NUCLEOTIDE SEQUENCE</scope>
    <source>
        <strain evidence="1">UH-Tt-Lm1</strain>
    </source>
</reference>
<accession>A0A9P6L5P3</accession>
<keyword evidence="2" id="KW-1185">Reference proteome</keyword>
<dbReference type="Proteomes" id="UP000736335">
    <property type="component" value="Unassembled WGS sequence"/>
</dbReference>